<dbReference type="SUPFAM" id="SSF54593">
    <property type="entry name" value="Glyoxalase/Bleomycin resistance protein/Dihydroxybiphenyl dioxygenase"/>
    <property type="match status" value="1"/>
</dbReference>
<dbReference type="Pfam" id="PF00903">
    <property type="entry name" value="Glyoxalase"/>
    <property type="match status" value="1"/>
</dbReference>
<dbReference type="InterPro" id="IPR029068">
    <property type="entry name" value="Glyas_Bleomycin-R_OHBP_Dase"/>
</dbReference>
<proteinExistence type="predicted"/>
<evidence type="ECO:0000313" key="2">
    <source>
        <dbReference type="EMBL" id="RKN77046.1"/>
    </source>
</evidence>
<accession>A0A3B0C041</accession>
<feature type="domain" description="VOC" evidence="1">
    <location>
        <begin position="12"/>
        <end position="125"/>
    </location>
</feature>
<sequence length="127" mass="14557">MLEAKIGGSFMRLNKASQCLLVSDVGRSQEYFRDQLGFKMEGQFVDRDGVSFLIKKAENKELIRPNHTVNGFMESYIWVDDVDIVYDDLKARGAILESEPINQAYGMREFLVYDPDGYRFCIGSPIK</sequence>
<dbReference type="Gene3D" id="3.10.180.10">
    <property type="entry name" value="2,3-Dihydroxybiphenyl 1,2-Dioxygenase, domain 1"/>
    <property type="match status" value="1"/>
</dbReference>
<dbReference type="PROSITE" id="PS51819">
    <property type="entry name" value="VOC"/>
    <property type="match status" value="1"/>
</dbReference>
<gene>
    <name evidence="2" type="ORF">D7M11_23765</name>
</gene>
<evidence type="ECO:0000313" key="3">
    <source>
        <dbReference type="Proteomes" id="UP000282311"/>
    </source>
</evidence>
<name>A0A3B0C041_9BACL</name>
<comment type="caution">
    <text evidence="2">The sequence shown here is derived from an EMBL/GenBank/DDBJ whole genome shotgun (WGS) entry which is preliminary data.</text>
</comment>
<dbReference type="InterPro" id="IPR004360">
    <property type="entry name" value="Glyas_Fos-R_dOase_dom"/>
</dbReference>
<dbReference type="InterPro" id="IPR037523">
    <property type="entry name" value="VOC_core"/>
</dbReference>
<evidence type="ECO:0000259" key="1">
    <source>
        <dbReference type="PROSITE" id="PS51819"/>
    </source>
</evidence>
<dbReference type="Proteomes" id="UP000282311">
    <property type="component" value="Unassembled WGS sequence"/>
</dbReference>
<dbReference type="AlphaFoldDB" id="A0A3B0C041"/>
<reference evidence="2 3" key="1">
    <citation type="journal article" date="2007" name="Int. J. Syst. Evol. Microbiol.">
        <title>Paenibacillus ginsengarvi sp. nov., isolated from soil from ginseng cultivation.</title>
        <authorList>
            <person name="Yoon M.H."/>
            <person name="Ten L.N."/>
            <person name="Im W.T."/>
        </authorList>
    </citation>
    <scope>NUCLEOTIDE SEQUENCE [LARGE SCALE GENOMIC DNA]</scope>
    <source>
        <strain evidence="2 3">KCTC 13059</strain>
    </source>
</reference>
<keyword evidence="3" id="KW-1185">Reference proteome</keyword>
<organism evidence="2 3">
    <name type="scientific">Paenibacillus ginsengarvi</name>
    <dbReference type="NCBI Taxonomy" id="400777"/>
    <lineage>
        <taxon>Bacteria</taxon>
        <taxon>Bacillati</taxon>
        <taxon>Bacillota</taxon>
        <taxon>Bacilli</taxon>
        <taxon>Bacillales</taxon>
        <taxon>Paenibacillaceae</taxon>
        <taxon>Paenibacillus</taxon>
    </lineage>
</organism>
<dbReference type="EMBL" id="RBAH01000020">
    <property type="protein sequence ID" value="RKN77046.1"/>
    <property type="molecule type" value="Genomic_DNA"/>
</dbReference>
<protein>
    <submittedName>
        <fullName evidence="2">Glyoxalase</fullName>
    </submittedName>
</protein>